<evidence type="ECO:0000256" key="2">
    <source>
        <dbReference type="PROSITE-ProRule" id="PRU00335"/>
    </source>
</evidence>
<accession>A0A895YFB3</accession>
<reference evidence="4" key="1">
    <citation type="submission" date="2021-02" db="EMBL/GenBank/DDBJ databases">
        <title>Natrosporangium hydrolyticum gen. nov., sp. nov, a haloalkaliphilic actinobacterium from a soda solonchak soil.</title>
        <authorList>
            <person name="Sorokin D.Y."/>
            <person name="Khijniak T.V."/>
            <person name="Zakharycheva A.P."/>
            <person name="Boueva O.V."/>
            <person name="Ariskina E.V."/>
            <person name="Hahnke R.L."/>
            <person name="Bunk B."/>
            <person name="Sproer C."/>
            <person name="Schumann P."/>
            <person name="Evtushenko L.I."/>
            <person name="Kublanov I.V."/>
        </authorList>
    </citation>
    <scope>NUCLEOTIDE SEQUENCE</scope>
    <source>
        <strain evidence="4">DSM 106523</strain>
    </source>
</reference>
<feature type="DNA-binding region" description="H-T-H motif" evidence="2">
    <location>
        <begin position="32"/>
        <end position="51"/>
    </location>
</feature>
<dbReference type="Gene3D" id="1.10.357.10">
    <property type="entry name" value="Tetracycline Repressor, domain 2"/>
    <property type="match status" value="1"/>
</dbReference>
<dbReference type="PANTHER" id="PTHR30055">
    <property type="entry name" value="HTH-TYPE TRANSCRIPTIONAL REGULATOR RUTR"/>
    <property type="match status" value="1"/>
</dbReference>
<dbReference type="RefSeq" id="WP_239678777.1">
    <property type="nucleotide sequence ID" value="NZ_CP070499.1"/>
</dbReference>
<dbReference type="Proteomes" id="UP000662857">
    <property type="component" value="Chromosome"/>
</dbReference>
<protein>
    <submittedName>
        <fullName evidence="4">TetR family transcriptional regulator</fullName>
    </submittedName>
</protein>
<dbReference type="EMBL" id="CP070499">
    <property type="protein sequence ID" value="QSB16554.1"/>
    <property type="molecule type" value="Genomic_DNA"/>
</dbReference>
<gene>
    <name evidence="4" type="ORF">JQS43_09905</name>
</gene>
<dbReference type="PRINTS" id="PR00455">
    <property type="entry name" value="HTHTETR"/>
</dbReference>
<dbReference type="GO" id="GO:0003700">
    <property type="term" value="F:DNA-binding transcription factor activity"/>
    <property type="evidence" value="ECO:0007669"/>
    <property type="project" value="TreeGrafter"/>
</dbReference>
<dbReference type="InterPro" id="IPR001647">
    <property type="entry name" value="HTH_TetR"/>
</dbReference>
<feature type="domain" description="HTH tetR-type" evidence="3">
    <location>
        <begin position="9"/>
        <end position="69"/>
    </location>
</feature>
<evidence type="ECO:0000313" key="4">
    <source>
        <dbReference type="EMBL" id="QSB16554.1"/>
    </source>
</evidence>
<proteinExistence type="predicted"/>
<dbReference type="SUPFAM" id="SSF46689">
    <property type="entry name" value="Homeodomain-like"/>
    <property type="match status" value="1"/>
</dbReference>
<evidence type="ECO:0000256" key="1">
    <source>
        <dbReference type="ARBA" id="ARBA00023125"/>
    </source>
</evidence>
<dbReference type="InterPro" id="IPR050109">
    <property type="entry name" value="HTH-type_TetR-like_transc_reg"/>
</dbReference>
<dbReference type="InterPro" id="IPR009057">
    <property type="entry name" value="Homeodomain-like_sf"/>
</dbReference>
<dbReference type="KEGG" id="nhy:JQS43_09905"/>
<sequence>MARGRMTAAERGDQLVAAAVTAFAAGGYAGTSTDDVARRAGVSQAYVVRLFGSKQRLFLATLRHAADRIEQRFRAAAADEPTLARLGVAYADLLAERDLLAVVLHGSAASADPEVGAVMRAEFGRIAMAIRELTAATPDQVREFLADGMLLTLLGSMRAVGPGAEPPQPWLVELLATFPEYLRDPSAGDSRR</sequence>
<organism evidence="4 5">
    <name type="scientific">Natronosporangium hydrolyticum</name>
    <dbReference type="NCBI Taxonomy" id="2811111"/>
    <lineage>
        <taxon>Bacteria</taxon>
        <taxon>Bacillati</taxon>
        <taxon>Actinomycetota</taxon>
        <taxon>Actinomycetes</taxon>
        <taxon>Micromonosporales</taxon>
        <taxon>Micromonosporaceae</taxon>
        <taxon>Natronosporangium</taxon>
    </lineage>
</organism>
<evidence type="ECO:0000259" key="3">
    <source>
        <dbReference type="PROSITE" id="PS50977"/>
    </source>
</evidence>
<dbReference type="AlphaFoldDB" id="A0A895YFB3"/>
<keyword evidence="5" id="KW-1185">Reference proteome</keyword>
<keyword evidence="1 2" id="KW-0238">DNA-binding</keyword>
<evidence type="ECO:0000313" key="5">
    <source>
        <dbReference type="Proteomes" id="UP000662857"/>
    </source>
</evidence>
<dbReference type="Pfam" id="PF00440">
    <property type="entry name" value="TetR_N"/>
    <property type="match status" value="1"/>
</dbReference>
<name>A0A895YFB3_9ACTN</name>
<dbReference type="GO" id="GO:0000976">
    <property type="term" value="F:transcription cis-regulatory region binding"/>
    <property type="evidence" value="ECO:0007669"/>
    <property type="project" value="TreeGrafter"/>
</dbReference>
<dbReference type="PROSITE" id="PS50977">
    <property type="entry name" value="HTH_TETR_2"/>
    <property type="match status" value="1"/>
</dbReference>
<dbReference type="PANTHER" id="PTHR30055:SF146">
    <property type="entry name" value="HTH-TYPE TRANSCRIPTIONAL DUAL REGULATOR CECR"/>
    <property type="match status" value="1"/>
</dbReference>